<dbReference type="Gene3D" id="3.30.450.40">
    <property type="match status" value="1"/>
</dbReference>
<dbReference type="SUPFAM" id="SSF55073">
    <property type="entry name" value="Nucleotide cyclase"/>
    <property type="match status" value="1"/>
</dbReference>
<dbReference type="PROSITE" id="PS50887">
    <property type="entry name" value="GGDEF"/>
    <property type="match status" value="1"/>
</dbReference>
<evidence type="ECO:0000259" key="2">
    <source>
        <dbReference type="PROSITE" id="PS50113"/>
    </source>
</evidence>
<dbReference type="InterPro" id="IPR000700">
    <property type="entry name" value="PAS-assoc_C"/>
</dbReference>
<dbReference type="CDD" id="cd01949">
    <property type="entry name" value="GGDEF"/>
    <property type="match status" value="1"/>
</dbReference>
<dbReference type="InterPro" id="IPR003018">
    <property type="entry name" value="GAF"/>
</dbReference>
<dbReference type="InterPro" id="IPR052155">
    <property type="entry name" value="Biofilm_reg_signaling"/>
</dbReference>
<accession>A0ABQ3HC19</accession>
<sequence length="629" mass="70283">MHMPRLPANESERLAALQRLNVLDTPPAAELDRLTRLAQRIFKVRSVLLTLIDARRQWFKSRAGLEVSETARDISFCGHAILQPQVLLVADARQDPRFADNPLVTAAPHIMFYAGQPLFSRDGHALGTLCLLDDRPRQLDADELQTLQDLAHMAEQYLQGLAPSQQLPAELEQCVQQRTLALETALAQLQQEIAQRSSDESALLAEKEHFHATLENTTDAFIEIDGQGLVVSWNRAAENTFGWTQEEAIGNNLAGLIIPPPLRAAHHAGLSRFVRTGQPRRMLGQRVEVSACHKDGHTFPIEMTLSAIHSQGRVLINGFLHDISQRKADEAEILDSRTRIKMIADNVPAVIAYIDTGLHYRFVNLGYEKWFGWKADTITGSKVSDVLDQQSYAVAQPHFDKVLRGEQSEYEVQMPSLHGKIWVHVTLIPHYNPQRQLQGFYLLGVDITERKQLQDQLQFEAYHDSLTGLPNRRALMQNLREAMARSRRSGKSMALLFFDLDGFKTLNDNHGHDFGDMVLQRFARELHDTVRETDSAARLAGDEFTIILENLGQPQEDSALVAGKLLLQIATIRNIAGVAVTLSSSIGIALYDGSHDSSANALLNAADQAMYQAKRAGKNRLAFYGDHTS</sequence>
<dbReference type="InterPro" id="IPR000014">
    <property type="entry name" value="PAS"/>
</dbReference>
<dbReference type="Gene3D" id="3.30.450.20">
    <property type="entry name" value="PAS domain"/>
    <property type="match status" value="2"/>
</dbReference>
<dbReference type="Proteomes" id="UP000662678">
    <property type="component" value="Unassembled WGS sequence"/>
</dbReference>
<evidence type="ECO:0000313" key="5">
    <source>
        <dbReference type="Proteomes" id="UP000662678"/>
    </source>
</evidence>
<keyword evidence="5" id="KW-1185">Reference proteome</keyword>
<dbReference type="SMART" id="SM00086">
    <property type="entry name" value="PAC"/>
    <property type="match status" value="2"/>
</dbReference>
<dbReference type="NCBIfam" id="TIGR00254">
    <property type="entry name" value="GGDEF"/>
    <property type="match status" value="1"/>
</dbReference>
<feature type="domain" description="PAC" evidence="2">
    <location>
        <begin position="406"/>
        <end position="459"/>
    </location>
</feature>
<feature type="domain" description="PAS" evidence="1">
    <location>
        <begin position="336"/>
        <end position="406"/>
    </location>
</feature>
<dbReference type="PANTHER" id="PTHR44757">
    <property type="entry name" value="DIGUANYLATE CYCLASE DGCP"/>
    <property type="match status" value="1"/>
</dbReference>
<organism evidence="4 5">
    <name type="scientific">Vogesella fluminis</name>
    <dbReference type="NCBI Taxonomy" id="1069161"/>
    <lineage>
        <taxon>Bacteria</taxon>
        <taxon>Pseudomonadati</taxon>
        <taxon>Pseudomonadota</taxon>
        <taxon>Betaproteobacteria</taxon>
        <taxon>Neisseriales</taxon>
        <taxon>Chromobacteriaceae</taxon>
        <taxon>Vogesella</taxon>
    </lineage>
</organism>
<evidence type="ECO:0000313" key="4">
    <source>
        <dbReference type="EMBL" id="GHD75056.1"/>
    </source>
</evidence>
<reference evidence="5" key="1">
    <citation type="journal article" date="2019" name="Int. J. Syst. Evol. Microbiol.">
        <title>The Global Catalogue of Microorganisms (GCM) 10K type strain sequencing project: providing services to taxonomists for standard genome sequencing and annotation.</title>
        <authorList>
            <consortium name="The Broad Institute Genomics Platform"/>
            <consortium name="The Broad Institute Genome Sequencing Center for Infectious Disease"/>
            <person name="Wu L."/>
            <person name="Ma J."/>
        </authorList>
    </citation>
    <scope>NUCLEOTIDE SEQUENCE [LARGE SCALE GENOMIC DNA]</scope>
    <source>
        <strain evidence="5">KCTC 23713</strain>
    </source>
</reference>
<dbReference type="SMART" id="SM00267">
    <property type="entry name" value="GGDEF"/>
    <property type="match status" value="1"/>
</dbReference>
<dbReference type="InterPro" id="IPR000160">
    <property type="entry name" value="GGDEF_dom"/>
</dbReference>
<dbReference type="Pfam" id="PF00989">
    <property type="entry name" value="PAS"/>
    <property type="match status" value="1"/>
</dbReference>
<dbReference type="InterPro" id="IPR001610">
    <property type="entry name" value="PAC"/>
</dbReference>
<dbReference type="SMART" id="SM00091">
    <property type="entry name" value="PAS"/>
    <property type="match status" value="2"/>
</dbReference>
<dbReference type="PANTHER" id="PTHR44757:SF2">
    <property type="entry name" value="BIOFILM ARCHITECTURE MAINTENANCE PROTEIN MBAA"/>
    <property type="match status" value="1"/>
</dbReference>
<dbReference type="InterPro" id="IPR013656">
    <property type="entry name" value="PAS_4"/>
</dbReference>
<dbReference type="PROSITE" id="PS50113">
    <property type="entry name" value="PAC"/>
    <property type="match status" value="1"/>
</dbReference>
<protein>
    <submittedName>
        <fullName evidence="4">Sensor domain-containing diguanylate cyclase</fullName>
    </submittedName>
</protein>
<dbReference type="PROSITE" id="PS50112">
    <property type="entry name" value="PAS"/>
    <property type="match status" value="2"/>
</dbReference>
<dbReference type="NCBIfam" id="TIGR00229">
    <property type="entry name" value="sensory_box"/>
    <property type="match status" value="2"/>
</dbReference>
<comment type="caution">
    <text evidence="4">The sequence shown here is derived from an EMBL/GenBank/DDBJ whole genome shotgun (WGS) entry which is preliminary data.</text>
</comment>
<evidence type="ECO:0000259" key="3">
    <source>
        <dbReference type="PROSITE" id="PS50887"/>
    </source>
</evidence>
<dbReference type="InterPro" id="IPR029016">
    <property type="entry name" value="GAF-like_dom_sf"/>
</dbReference>
<dbReference type="SUPFAM" id="SSF55781">
    <property type="entry name" value="GAF domain-like"/>
    <property type="match status" value="1"/>
</dbReference>
<dbReference type="SUPFAM" id="SSF55785">
    <property type="entry name" value="PYP-like sensor domain (PAS domain)"/>
    <property type="match status" value="2"/>
</dbReference>
<gene>
    <name evidence="4" type="ORF">GCM10011419_12270</name>
</gene>
<dbReference type="InterPro" id="IPR029787">
    <property type="entry name" value="Nucleotide_cyclase"/>
</dbReference>
<dbReference type="InterPro" id="IPR013767">
    <property type="entry name" value="PAS_fold"/>
</dbReference>
<dbReference type="Pfam" id="PF08448">
    <property type="entry name" value="PAS_4"/>
    <property type="match status" value="1"/>
</dbReference>
<dbReference type="RefSeq" id="WP_189352771.1">
    <property type="nucleotide sequence ID" value="NZ_BMYP01000012.1"/>
</dbReference>
<dbReference type="InterPro" id="IPR043128">
    <property type="entry name" value="Rev_trsase/Diguanyl_cyclase"/>
</dbReference>
<dbReference type="Pfam" id="PF01590">
    <property type="entry name" value="GAF"/>
    <property type="match status" value="1"/>
</dbReference>
<dbReference type="CDD" id="cd00130">
    <property type="entry name" value="PAS"/>
    <property type="match status" value="2"/>
</dbReference>
<evidence type="ECO:0000259" key="1">
    <source>
        <dbReference type="PROSITE" id="PS50112"/>
    </source>
</evidence>
<dbReference type="SMART" id="SM00065">
    <property type="entry name" value="GAF"/>
    <property type="match status" value="1"/>
</dbReference>
<feature type="domain" description="PAS" evidence="1">
    <location>
        <begin position="206"/>
        <end position="277"/>
    </location>
</feature>
<dbReference type="Pfam" id="PF00990">
    <property type="entry name" value="GGDEF"/>
    <property type="match status" value="1"/>
</dbReference>
<dbReference type="InterPro" id="IPR035965">
    <property type="entry name" value="PAS-like_dom_sf"/>
</dbReference>
<feature type="domain" description="GGDEF" evidence="3">
    <location>
        <begin position="491"/>
        <end position="626"/>
    </location>
</feature>
<proteinExistence type="predicted"/>
<dbReference type="Gene3D" id="3.30.70.270">
    <property type="match status" value="1"/>
</dbReference>
<dbReference type="EMBL" id="BMYP01000012">
    <property type="protein sequence ID" value="GHD75056.1"/>
    <property type="molecule type" value="Genomic_DNA"/>
</dbReference>
<name>A0ABQ3HC19_9NEIS</name>